<evidence type="ECO:0000256" key="7">
    <source>
        <dbReference type="PROSITE-ProRule" id="PRU00176"/>
    </source>
</evidence>
<evidence type="ECO:0000313" key="12">
    <source>
        <dbReference type="Proteomes" id="UP000027195"/>
    </source>
</evidence>
<evidence type="ECO:0000256" key="6">
    <source>
        <dbReference type="PROSITE-ProRule" id="PRU00047"/>
    </source>
</evidence>
<dbReference type="PANTHER" id="PTHR23003:SF62">
    <property type="entry name" value="SERINE_ARGININE (SR)-TYPE SHUTTLING MRNA BINDING PROTEIN NPL3"/>
    <property type="match status" value="1"/>
</dbReference>
<evidence type="ECO:0000259" key="9">
    <source>
        <dbReference type="PROSITE" id="PS50102"/>
    </source>
</evidence>
<sequence>MQVDSPPAPPPALQDQAQWADGIPPENADNAPAHRDGAEDQRPRDQPERHGGSSPPRSTHSGGGHIIGQKPSTIYREKQIKPNKVYIGGLPEHTRQEDLQTCFGKIGPIASIELKLGYGFVEFESREAAEESVAKYHEGHFMGNKIRVELSHGGGKTAKFAGEPGACFKCGQQGHWARECPNHVVTVGPPYKKHFHHHGHGHQDHSAADRPPRDYPPPPRDHPPYRDDRYGGGPPYDRRYSGPEYPSAPPPGRDYRHPRDARPPSPPRDYRDYPGGPPPYPPYPAVRAGREYDDYRRDYRGGAPPPVPPSRYDSRPPYYPPELDHGYPPVPPPRDGPHGYPPRSASYGGHPSYPPGPREPYDRGYDKRSGPPPNDRYPPYPLPAGGRPRSPPPPGPPRGQHRDDFDRPPR</sequence>
<dbReference type="GO" id="GO:0005634">
    <property type="term" value="C:nucleus"/>
    <property type="evidence" value="ECO:0007669"/>
    <property type="project" value="UniProtKB-SubCell"/>
</dbReference>
<comment type="subcellular location">
    <subcellularLocation>
        <location evidence="1">Nucleus</location>
    </subcellularLocation>
</comment>
<keyword evidence="6" id="KW-0479">Metal-binding</keyword>
<accession>A0A067N0D5</accession>
<keyword evidence="6" id="KW-0863">Zinc-finger</keyword>
<evidence type="ECO:0000256" key="5">
    <source>
        <dbReference type="ARBA" id="ARBA00023242"/>
    </source>
</evidence>
<dbReference type="SUPFAM" id="SSF57756">
    <property type="entry name" value="Retrovirus zinc finger-like domains"/>
    <property type="match status" value="1"/>
</dbReference>
<feature type="compositionally biased region" description="Basic residues" evidence="8">
    <location>
        <begin position="191"/>
        <end position="200"/>
    </location>
</feature>
<feature type="compositionally biased region" description="Low complexity" evidence="8">
    <location>
        <begin position="341"/>
        <end position="351"/>
    </location>
</feature>
<evidence type="ECO:0000313" key="11">
    <source>
        <dbReference type="EMBL" id="KDQ20390.1"/>
    </source>
</evidence>
<dbReference type="CDD" id="cd00590">
    <property type="entry name" value="RRM_SF"/>
    <property type="match status" value="1"/>
</dbReference>
<evidence type="ECO:0000256" key="2">
    <source>
        <dbReference type="ARBA" id="ARBA00022664"/>
    </source>
</evidence>
<keyword evidence="12" id="KW-1185">Reference proteome</keyword>
<feature type="compositionally biased region" description="Basic and acidic residues" evidence="8">
    <location>
        <begin position="253"/>
        <end position="272"/>
    </location>
</feature>
<feature type="compositionally biased region" description="Basic and acidic residues" evidence="8">
    <location>
        <begin position="201"/>
        <end position="241"/>
    </location>
</feature>
<evidence type="ECO:0000259" key="10">
    <source>
        <dbReference type="PROSITE" id="PS50158"/>
    </source>
</evidence>
<dbReference type="STRING" id="930990.A0A067N0D5"/>
<dbReference type="InterPro" id="IPR050374">
    <property type="entry name" value="RRT5_SRSF_SR"/>
</dbReference>
<feature type="domain" description="CCHC-type" evidence="10">
    <location>
        <begin position="167"/>
        <end position="182"/>
    </location>
</feature>
<feature type="compositionally biased region" description="Basic and acidic residues" evidence="8">
    <location>
        <begin position="359"/>
        <end position="369"/>
    </location>
</feature>
<evidence type="ECO:0000256" key="3">
    <source>
        <dbReference type="ARBA" id="ARBA00022737"/>
    </source>
</evidence>
<dbReference type="InterPro" id="IPR001878">
    <property type="entry name" value="Znf_CCHC"/>
</dbReference>
<gene>
    <name evidence="11" type="ORF">BOTBODRAFT_305928</name>
</gene>
<evidence type="ECO:0000256" key="8">
    <source>
        <dbReference type="SAM" id="MobiDB-lite"/>
    </source>
</evidence>
<dbReference type="InterPro" id="IPR000504">
    <property type="entry name" value="RRM_dom"/>
</dbReference>
<dbReference type="SUPFAM" id="SSF54928">
    <property type="entry name" value="RNA-binding domain, RBD"/>
    <property type="match status" value="1"/>
</dbReference>
<keyword evidence="6" id="KW-0862">Zinc</keyword>
<organism evidence="11 12">
    <name type="scientific">Botryobasidium botryosum (strain FD-172 SS1)</name>
    <dbReference type="NCBI Taxonomy" id="930990"/>
    <lineage>
        <taxon>Eukaryota</taxon>
        <taxon>Fungi</taxon>
        <taxon>Dikarya</taxon>
        <taxon>Basidiomycota</taxon>
        <taxon>Agaricomycotina</taxon>
        <taxon>Agaricomycetes</taxon>
        <taxon>Cantharellales</taxon>
        <taxon>Botryobasidiaceae</taxon>
        <taxon>Botryobasidium</taxon>
    </lineage>
</organism>
<keyword evidence="4 7" id="KW-0694">RNA-binding</keyword>
<evidence type="ECO:0000256" key="4">
    <source>
        <dbReference type="ARBA" id="ARBA00022884"/>
    </source>
</evidence>
<dbReference type="Gene3D" id="4.10.60.10">
    <property type="entry name" value="Zinc finger, CCHC-type"/>
    <property type="match status" value="1"/>
</dbReference>
<dbReference type="InterPro" id="IPR012677">
    <property type="entry name" value="Nucleotide-bd_a/b_plait_sf"/>
</dbReference>
<keyword evidence="5" id="KW-0539">Nucleus</keyword>
<protein>
    <recommendedName>
        <fullName evidence="13">RNA-binding domain-containing protein</fullName>
    </recommendedName>
</protein>
<dbReference type="Pfam" id="PF00076">
    <property type="entry name" value="RRM_1"/>
    <property type="match status" value="1"/>
</dbReference>
<dbReference type="InterPro" id="IPR036875">
    <property type="entry name" value="Znf_CCHC_sf"/>
</dbReference>
<proteinExistence type="predicted"/>
<evidence type="ECO:0008006" key="13">
    <source>
        <dbReference type="Google" id="ProtNLM"/>
    </source>
</evidence>
<feature type="compositionally biased region" description="Pro residues" evidence="8">
    <location>
        <begin position="1"/>
        <end position="12"/>
    </location>
</feature>
<evidence type="ECO:0000256" key="1">
    <source>
        <dbReference type="ARBA" id="ARBA00004123"/>
    </source>
</evidence>
<dbReference type="OrthoDB" id="1099063at2759"/>
<reference evidence="12" key="1">
    <citation type="journal article" date="2014" name="Proc. Natl. Acad. Sci. U.S.A.">
        <title>Extensive sampling of basidiomycete genomes demonstrates inadequacy of the white-rot/brown-rot paradigm for wood decay fungi.</title>
        <authorList>
            <person name="Riley R."/>
            <person name="Salamov A.A."/>
            <person name="Brown D.W."/>
            <person name="Nagy L.G."/>
            <person name="Floudas D."/>
            <person name="Held B.W."/>
            <person name="Levasseur A."/>
            <person name="Lombard V."/>
            <person name="Morin E."/>
            <person name="Otillar R."/>
            <person name="Lindquist E.A."/>
            <person name="Sun H."/>
            <person name="LaButti K.M."/>
            <person name="Schmutz J."/>
            <person name="Jabbour D."/>
            <person name="Luo H."/>
            <person name="Baker S.E."/>
            <person name="Pisabarro A.G."/>
            <person name="Walton J.D."/>
            <person name="Blanchette R.A."/>
            <person name="Henrissat B."/>
            <person name="Martin F."/>
            <person name="Cullen D."/>
            <person name="Hibbett D.S."/>
            <person name="Grigoriev I.V."/>
        </authorList>
    </citation>
    <scope>NUCLEOTIDE SEQUENCE [LARGE SCALE GENOMIC DNA]</scope>
    <source>
        <strain evidence="12">FD-172 SS1</strain>
    </source>
</reference>
<dbReference type="GO" id="GO:0005737">
    <property type="term" value="C:cytoplasm"/>
    <property type="evidence" value="ECO:0007669"/>
    <property type="project" value="TreeGrafter"/>
</dbReference>
<dbReference type="GO" id="GO:0003729">
    <property type="term" value="F:mRNA binding"/>
    <property type="evidence" value="ECO:0007669"/>
    <property type="project" value="TreeGrafter"/>
</dbReference>
<feature type="region of interest" description="Disordered" evidence="8">
    <location>
        <begin position="191"/>
        <end position="410"/>
    </location>
</feature>
<feature type="compositionally biased region" description="Basic and acidic residues" evidence="8">
    <location>
        <begin position="400"/>
        <end position="410"/>
    </location>
</feature>
<dbReference type="PROSITE" id="PS50102">
    <property type="entry name" value="RRM"/>
    <property type="match status" value="1"/>
</dbReference>
<feature type="compositionally biased region" description="Basic and acidic residues" evidence="8">
    <location>
        <begin position="288"/>
        <end position="300"/>
    </location>
</feature>
<feature type="compositionally biased region" description="Pro residues" evidence="8">
    <location>
        <begin position="275"/>
        <end position="284"/>
    </location>
</feature>
<keyword evidence="3" id="KW-0677">Repeat</keyword>
<dbReference type="HOGENOM" id="CLU_035735_0_0_1"/>
<dbReference type="GO" id="GO:0008270">
    <property type="term" value="F:zinc ion binding"/>
    <property type="evidence" value="ECO:0007669"/>
    <property type="project" value="UniProtKB-KW"/>
</dbReference>
<dbReference type="PANTHER" id="PTHR23003">
    <property type="entry name" value="RNA RECOGNITION MOTIF RRM DOMAIN CONTAINING PROTEIN"/>
    <property type="match status" value="1"/>
</dbReference>
<dbReference type="Pfam" id="PF00098">
    <property type="entry name" value="zf-CCHC"/>
    <property type="match status" value="1"/>
</dbReference>
<dbReference type="Proteomes" id="UP000027195">
    <property type="component" value="Unassembled WGS sequence"/>
</dbReference>
<dbReference type="SMART" id="SM00360">
    <property type="entry name" value="RRM"/>
    <property type="match status" value="1"/>
</dbReference>
<dbReference type="InterPro" id="IPR035979">
    <property type="entry name" value="RBD_domain_sf"/>
</dbReference>
<dbReference type="PROSITE" id="PS50158">
    <property type="entry name" value="ZF_CCHC"/>
    <property type="match status" value="1"/>
</dbReference>
<feature type="domain" description="RRM" evidence="9">
    <location>
        <begin position="83"/>
        <end position="153"/>
    </location>
</feature>
<name>A0A067N0D5_BOTB1</name>
<feature type="compositionally biased region" description="Basic and acidic residues" evidence="8">
    <location>
        <begin position="32"/>
        <end position="51"/>
    </location>
</feature>
<keyword evidence="2" id="KW-0507">mRNA processing</keyword>
<dbReference type="Gene3D" id="3.30.70.330">
    <property type="match status" value="1"/>
</dbReference>
<dbReference type="AlphaFoldDB" id="A0A067N0D5"/>
<dbReference type="InParanoid" id="A0A067N0D5"/>
<dbReference type="EMBL" id="KL198017">
    <property type="protein sequence ID" value="KDQ20390.1"/>
    <property type="molecule type" value="Genomic_DNA"/>
</dbReference>
<feature type="compositionally biased region" description="Pro residues" evidence="8">
    <location>
        <begin position="370"/>
        <end position="382"/>
    </location>
</feature>
<dbReference type="GO" id="GO:0006397">
    <property type="term" value="P:mRNA processing"/>
    <property type="evidence" value="ECO:0007669"/>
    <property type="project" value="UniProtKB-KW"/>
</dbReference>
<dbReference type="SMART" id="SM00343">
    <property type="entry name" value="ZnF_C2HC"/>
    <property type="match status" value="1"/>
</dbReference>
<feature type="region of interest" description="Disordered" evidence="8">
    <location>
        <begin position="1"/>
        <end position="78"/>
    </location>
</feature>